<name>A0AAV3QUD4_LITER</name>
<dbReference type="PROSITE" id="PS50275">
    <property type="entry name" value="SAC"/>
    <property type="match status" value="1"/>
</dbReference>
<accession>A0AAV3QUD4</accession>
<comment type="catalytic activity">
    <reaction evidence="5">
        <text>a 1,2-diacyl-sn-glycero-3-phospho-(1D-myo-inositol-3,5-bisphosphate) + H2O = a 1,2-diacyl-sn-glycero-3-phospho-(1D-myo-inositol-3-phosphate) + phosphate</text>
        <dbReference type="Rhea" id="RHEA:32955"/>
        <dbReference type="ChEBI" id="CHEBI:15377"/>
        <dbReference type="ChEBI" id="CHEBI:43474"/>
        <dbReference type="ChEBI" id="CHEBI:57923"/>
        <dbReference type="ChEBI" id="CHEBI:58088"/>
    </reaction>
</comment>
<evidence type="ECO:0000256" key="2">
    <source>
        <dbReference type="ARBA" id="ARBA00022554"/>
    </source>
</evidence>
<evidence type="ECO:0000256" key="1">
    <source>
        <dbReference type="ARBA" id="ARBA00004148"/>
    </source>
</evidence>
<evidence type="ECO:0000256" key="7">
    <source>
        <dbReference type="SAM" id="MobiDB-lite"/>
    </source>
</evidence>
<keyword evidence="2" id="KW-0926">Vacuole</keyword>
<comment type="subunit">
    <text evidence="6">Component of the PI(3,5)P2 regulatory complex at least composed of ATG18, SAC/FIG4, FAB1 and VAC14.</text>
</comment>
<feature type="domain" description="SAC" evidence="8">
    <location>
        <begin position="163"/>
        <end position="551"/>
    </location>
</feature>
<protein>
    <submittedName>
        <fullName evidence="9">Phosphatase</fullName>
    </submittedName>
</protein>
<organism evidence="9 10">
    <name type="scientific">Lithospermum erythrorhizon</name>
    <name type="common">Purple gromwell</name>
    <name type="synonym">Lithospermum officinale var. erythrorhizon</name>
    <dbReference type="NCBI Taxonomy" id="34254"/>
    <lineage>
        <taxon>Eukaryota</taxon>
        <taxon>Viridiplantae</taxon>
        <taxon>Streptophyta</taxon>
        <taxon>Embryophyta</taxon>
        <taxon>Tracheophyta</taxon>
        <taxon>Spermatophyta</taxon>
        <taxon>Magnoliopsida</taxon>
        <taxon>eudicotyledons</taxon>
        <taxon>Gunneridae</taxon>
        <taxon>Pentapetalae</taxon>
        <taxon>asterids</taxon>
        <taxon>lamiids</taxon>
        <taxon>Boraginales</taxon>
        <taxon>Boraginaceae</taxon>
        <taxon>Boraginoideae</taxon>
        <taxon>Lithospermeae</taxon>
        <taxon>Lithospermum</taxon>
    </lineage>
</organism>
<dbReference type="AlphaFoldDB" id="A0AAV3QUD4"/>
<sequence>MGSEGLQQDAEVNEVQNIIKGAYLQKFRLYETRSNFYVIGWDKNRTFWKVLKIDRSDTSELKVHEDPTIYTENECSDLLSRINEGNKSAGGLKLVTNCYGIVGFIKFLGPHYMLLITKRKKVGSICGHTIYTITRSEMIPIPNSSAEFNMDSSKSENRYKKLLWSMDLTKDFYFSYSYNIMLSLQKNVSNHDARSPVYETLFVWNEFLSRAIRNQISNTMWTVALVYGFFRQVKLSVSGRDFRLTLIARRSRHYAGTRYLKRGVNEKGRVANDVETEQIVFEDVSDGSPIRISSVVQIRGSIPLFWSQETSRLNIRPNITLLRNDENYAATKLHFDNLVYRYGNPIIILNLIKAREKKPRESILLAEFAHAIDVINRDLTEEDHLRFLHWDLSKYSKKKAKNALDSLRKVAANALDMTGFSFCHIMQSSRTEEWLNIAHLQDDGDGDSAEDILDRHSDEKIGENCNIGGLNIAQYCKPLIFQQGVLRTNCIDCLDRTNVAQYCYGLVALGHQLHVIGFVDVPNIDFDSPLADDLMKLYEAMGDTLAFQYGGSAAHNKIFSERRGQPKALTQSQEFLRTLQRYYSNAYMDAEKQDAINVFLGHFRPQQGRPALWELDSDQHFNVGRHGLGYVVESPRSIIKRSRSDGSILSDSKSEQIEDSCQPNISKAQGSNKGHSESSPEISTCESRVSYSRYKPLMNRTKLIVDNVEREDTSFHGSVKMFNRSNFLNMDWLSSSANSCEEEAYERSALIGISSIGKSTDTVSNSMKDERASSESRSIPSTVKDRPAGDASSSVAQNNNVLTEFSESFAHWVEHGDLLFL</sequence>
<evidence type="ECO:0000256" key="6">
    <source>
        <dbReference type="ARBA" id="ARBA00023464"/>
    </source>
</evidence>
<dbReference type="GO" id="GO:0005774">
    <property type="term" value="C:vacuolar membrane"/>
    <property type="evidence" value="ECO:0007669"/>
    <property type="project" value="UniProtKB-SubCell"/>
</dbReference>
<gene>
    <name evidence="9" type="ORF">LIER_22564</name>
</gene>
<comment type="caution">
    <text evidence="9">The sequence shown here is derived from an EMBL/GenBank/DDBJ whole genome shotgun (WGS) entry which is preliminary data.</text>
</comment>
<feature type="region of interest" description="Disordered" evidence="7">
    <location>
        <begin position="759"/>
        <end position="795"/>
    </location>
</feature>
<feature type="compositionally biased region" description="Polar residues" evidence="7">
    <location>
        <begin position="659"/>
        <end position="685"/>
    </location>
</feature>
<dbReference type="InterPro" id="IPR043573">
    <property type="entry name" value="Fig4-like"/>
</dbReference>
<evidence type="ECO:0000256" key="5">
    <source>
        <dbReference type="ARBA" id="ARBA00023337"/>
    </source>
</evidence>
<dbReference type="Proteomes" id="UP001454036">
    <property type="component" value="Unassembled WGS sequence"/>
</dbReference>
<dbReference type="InterPro" id="IPR002013">
    <property type="entry name" value="SAC_dom"/>
</dbReference>
<keyword evidence="3" id="KW-0378">Hydrolase</keyword>
<feature type="region of interest" description="Disordered" evidence="7">
    <location>
        <begin position="642"/>
        <end position="685"/>
    </location>
</feature>
<evidence type="ECO:0000313" key="9">
    <source>
        <dbReference type="EMBL" id="GAA0167689.1"/>
    </source>
</evidence>
<evidence type="ECO:0000313" key="10">
    <source>
        <dbReference type="Proteomes" id="UP001454036"/>
    </source>
</evidence>
<keyword evidence="10" id="KW-1185">Reference proteome</keyword>
<dbReference type="EMBL" id="BAABME010006187">
    <property type="protein sequence ID" value="GAA0167689.1"/>
    <property type="molecule type" value="Genomic_DNA"/>
</dbReference>
<evidence type="ECO:0000256" key="4">
    <source>
        <dbReference type="ARBA" id="ARBA00023136"/>
    </source>
</evidence>
<dbReference type="Pfam" id="PF02383">
    <property type="entry name" value="Syja_N"/>
    <property type="match status" value="1"/>
</dbReference>
<dbReference type="GO" id="GO:0046856">
    <property type="term" value="P:phosphatidylinositol dephosphorylation"/>
    <property type="evidence" value="ECO:0007669"/>
    <property type="project" value="InterPro"/>
</dbReference>
<evidence type="ECO:0000259" key="8">
    <source>
        <dbReference type="PROSITE" id="PS50275"/>
    </source>
</evidence>
<dbReference type="PANTHER" id="PTHR45738">
    <property type="entry name" value="POLYPHOSPHOINOSITIDE PHOSPHATASE"/>
    <property type="match status" value="1"/>
</dbReference>
<keyword evidence="4" id="KW-0472">Membrane</keyword>
<reference evidence="9 10" key="1">
    <citation type="submission" date="2024-01" db="EMBL/GenBank/DDBJ databases">
        <title>The complete chloroplast genome sequence of Lithospermum erythrorhizon: insights into the phylogenetic relationship among Boraginaceae species and the maternal lineages of purple gromwells.</title>
        <authorList>
            <person name="Okada T."/>
            <person name="Watanabe K."/>
        </authorList>
    </citation>
    <scope>NUCLEOTIDE SEQUENCE [LARGE SCALE GENOMIC DNA]</scope>
</reference>
<proteinExistence type="predicted"/>
<evidence type="ECO:0000256" key="3">
    <source>
        <dbReference type="ARBA" id="ARBA00022801"/>
    </source>
</evidence>
<comment type="subcellular location">
    <subcellularLocation>
        <location evidence="1">Vacuole membrane</location>
        <topology evidence="1">Peripheral membrane protein</topology>
    </subcellularLocation>
</comment>
<dbReference type="PANTHER" id="PTHR45738:SF3">
    <property type="entry name" value="OS03G0182400 PROTEIN"/>
    <property type="match status" value="1"/>
</dbReference>
<dbReference type="GO" id="GO:0043813">
    <property type="term" value="F:phosphatidylinositol-3,5-bisphosphate 5-phosphatase activity"/>
    <property type="evidence" value="ECO:0007669"/>
    <property type="project" value="InterPro"/>
</dbReference>